<evidence type="ECO:0000313" key="3">
    <source>
        <dbReference type="Proteomes" id="UP001331515"/>
    </source>
</evidence>
<feature type="compositionally biased region" description="Basic and acidic residues" evidence="1">
    <location>
        <begin position="14"/>
        <end position="25"/>
    </location>
</feature>
<dbReference type="AlphaFoldDB" id="A0AAN8CK20"/>
<reference evidence="2 3" key="1">
    <citation type="journal article" date="2023" name="Mol. Biol. Evol.">
        <title>Genomics of Secondarily Temperate Adaptation in the Only Non-Antarctic Icefish.</title>
        <authorList>
            <person name="Rivera-Colon A.G."/>
            <person name="Rayamajhi N."/>
            <person name="Minhas B.F."/>
            <person name="Madrigal G."/>
            <person name="Bilyk K.T."/>
            <person name="Yoon V."/>
            <person name="Hune M."/>
            <person name="Gregory S."/>
            <person name="Cheng C.H.C."/>
            <person name="Catchen J.M."/>
        </authorList>
    </citation>
    <scope>NUCLEOTIDE SEQUENCE [LARGE SCALE GENOMIC DNA]</scope>
    <source>
        <tissue evidence="2">White muscle</tissue>
    </source>
</reference>
<keyword evidence="3" id="KW-1185">Reference proteome</keyword>
<dbReference type="EMBL" id="JAURVH010001531">
    <property type="protein sequence ID" value="KAK5903855.1"/>
    <property type="molecule type" value="Genomic_DNA"/>
</dbReference>
<sequence>MDIIYNQNDNLIQTERDRGSEDGLKRRMGDESVRCWEAATPPKVGAGPAAETLPYEIKRSEWRRLQGHGSSPGVLRKGAGLIMMKTTGTTMIDDGRRSYSCIALHCAYLNRT</sequence>
<evidence type="ECO:0000256" key="1">
    <source>
        <dbReference type="SAM" id="MobiDB-lite"/>
    </source>
</evidence>
<feature type="compositionally biased region" description="Polar residues" evidence="1">
    <location>
        <begin position="1"/>
        <end position="13"/>
    </location>
</feature>
<dbReference type="Proteomes" id="UP001331515">
    <property type="component" value="Unassembled WGS sequence"/>
</dbReference>
<protein>
    <submittedName>
        <fullName evidence="2">Uncharacterized protein</fullName>
    </submittedName>
</protein>
<accession>A0AAN8CK20</accession>
<proteinExistence type="predicted"/>
<feature type="region of interest" description="Disordered" evidence="1">
    <location>
        <begin position="1"/>
        <end position="25"/>
    </location>
</feature>
<organism evidence="2 3">
    <name type="scientific">Champsocephalus gunnari</name>
    <name type="common">Mackerel icefish</name>
    <dbReference type="NCBI Taxonomy" id="52237"/>
    <lineage>
        <taxon>Eukaryota</taxon>
        <taxon>Metazoa</taxon>
        <taxon>Chordata</taxon>
        <taxon>Craniata</taxon>
        <taxon>Vertebrata</taxon>
        <taxon>Euteleostomi</taxon>
        <taxon>Actinopterygii</taxon>
        <taxon>Neopterygii</taxon>
        <taxon>Teleostei</taxon>
        <taxon>Neoteleostei</taxon>
        <taxon>Acanthomorphata</taxon>
        <taxon>Eupercaria</taxon>
        <taxon>Perciformes</taxon>
        <taxon>Notothenioidei</taxon>
        <taxon>Channichthyidae</taxon>
        <taxon>Champsocephalus</taxon>
    </lineage>
</organism>
<comment type="caution">
    <text evidence="2">The sequence shown here is derived from an EMBL/GenBank/DDBJ whole genome shotgun (WGS) entry which is preliminary data.</text>
</comment>
<gene>
    <name evidence="2" type="ORF">CgunFtcFv8_007600</name>
</gene>
<name>A0AAN8CK20_CHAGU</name>
<evidence type="ECO:0000313" key="2">
    <source>
        <dbReference type="EMBL" id="KAK5903855.1"/>
    </source>
</evidence>